<evidence type="ECO:0000256" key="2">
    <source>
        <dbReference type="SAM" id="Coils"/>
    </source>
</evidence>
<evidence type="ECO:0000313" key="4">
    <source>
        <dbReference type="EMBL" id="KAH0776458.1"/>
    </source>
</evidence>
<dbReference type="Pfam" id="PF00665">
    <property type="entry name" value="rve"/>
    <property type="match status" value="1"/>
</dbReference>
<accession>A0ABQ7W8P3</accession>
<gene>
    <name evidence="4" type="ORF">KY290_007869</name>
</gene>
<name>A0ABQ7W8P3_SOLTU</name>
<dbReference type="Gene3D" id="3.30.420.10">
    <property type="entry name" value="Ribonuclease H-like superfamily/Ribonuclease H"/>
    <property type="match status" value="1"/>
</dbReference>
<dbReference type="PROSITE" id="PS50994">
    <property type="entry name" value="INTEGRASE"/>
    <property type="match status" value="1"/>
</dbReference>
<keyword evidence="5" id="KW-1185">Reference proteome</keyword>
<dbReference type="InterPro" id="IPR054722">
    <property type="entry name" value="PolX-like_BBD"/>
</dbReference>
<dbReference type="InterPro" id="IPR025724">
    <property type="entry name" value="GAG-pre-integrase_dom"/>
</dbReference>
<dbReference type="Proteomes" id="UP000826656">
    <property type="component" value="Unassembled WGS sequence"/>
</dbReference>
<protein>
    <recommendedName>
        <fullName evidence="3">Integrase catalytic domain-containing protein</fullName>
    </recommendedName>
</protein>
<dbReference type="PANTHER" id="PTHR42648">
    <property type="entry name" value="TRANSPOSASE, PUTATIVE-RELATED"/>
    <property type="match status" value="1"/>
</dbReference>
<sequence>MLSKKCARGKDEASNLQLGLETSLNTAEMKLVMALERNDQLERDLVCVKEELNKSLKWTTSSKLLVNLTSQGQNYGKGSGGSSSQCWFMDSQCLKNMNGKIENFLSLKALQDGCVSFENGKKGYILGVEKIGKSLEHSIENVYYVNGLKYSLLSVSQICDKCNEVRFLSEMCIVTNLTSKKVILTAKRCKNMYVADLDTAQGDDLTSLSAQSENTDLLHKRHVHVSSSMLNKLVSRDLFRGLPTLRFSDDKVCDACVKGNQIRSSFESKKQVSTTRSLELIHMDMCGPVKIQSRGGKKYILVIVDDYSRYTWTMFLRSKDETYDVLMIFVKMIQTKLNCKIAGIRSDHGTEFQNAKLDNFCAEIVFTITFQLQEHLSRMVLLKERIELWLILPLLCSLIQIFQINMG</sequence>
<dbReference type="InterPro" id="IPR036397">
    <property type="entry name" value="RNaseH_sf"/>
</dbReference>
<dbReference type="EMBL" id="JAIVGD010000003">
    <property type="protein sequence ID" value="KAH0776458.1"/>
    <property type="molecule type" value="Genomic_DNA"/>
</dbReference>
<comment type="caution">
    <text evidence="4">The sequence shown here is derived from an EMBL/GenBank/DDBJ whole genome shotgun (WGS) entry which is preliminary data.</text>
</comment>
<dbReference type="SUPFAM" id="SSF53098">
    <property type="entry name" value="Ribonuclease H-like"/>
    <property type="match status" value="1"/>
</dbReference>
<keyword evidence="2" id="KW-0175">Coiled coil</keyword>
<proteinExistence type="predicted"/>
<dbReference type="Pfam" id="PF22936">
    <property type="entry name" value="Pol_BBD"/>
    <property type="match status" value="1"/>
</dbReference>
<dbReference type="InterPro" id="IPR012337">
    <property type="entry name" value="RNaseH-like_sf"/>
</dbReference>
<evidence type="ECO:0000259" key="3">
    <source>
        <dbReference type="PROSITE" id="PS50994"/>
    </source>
</evidence>
<feature type="domain" description="Integrase catalytic" evidence="3">
    <location>
        <begin position="273"/>
        <end position="363"/>
    </location>
</feature>
<keyword evidence="1" id="KW-0378">Hydrolase</keyword>
<evidence type="ECO:0000313" key="5">
    <source>
        <dbReference type="Proteomes" id="UP000826656"/>
    </source>
</evidence>
<dbReference type="InterPro" id="IPR001584">
    <property type="entry name" value="Integrase_cat-core"/>
</dbReference>
<dbReference type="Pfam" id="PF13976">
    <property type="entry name" value="gag_pre-integrs"/>
    <property type="match status" value="1"/>
</dbReference>
<reference evidence="4 5" key="1">
    <citation type="journal article" date="2021" name="bioRxiv">
        <title>Chromosome-scale and haplotype-resolved genome assembly of a tetraploid potato cultivar.</title>
        <authorList>
            <person name="Sun H."/>
            <person name="Jiao W.-B."/>
            <person name="Krause K."/>
            <person name="Campoy J.A."/>
            <person name="Goel M."/>
            <person name="Folz-Donahue K."/>
            <person name="Kukat C."/>
            <person name="Huettel B."/>
            <person name="Schneeberger K."/>
        </authorList>
    </citation>
    <scope>NUCLEOTIDE SEQUENCE [LARGE SCALE GENOMIC DNA]</scope>
    <source>
        <strain evidence="4">SolTubOtavaFocal</strain>
        <tissue evidence="4">Leaves</tissue>
    </source>
</reference>
<dbReference type="PANTHER" id="PTHR42648:SF21">
    <property type="entry name" value="CYSTEINE-RICH RLK (RECEPTOR-LIKE PROTEIN KINASE) 8"/>
    <property type="match status" value="1"/>
</dbReference>
<dbReference type="InterPro" id="IPR039537">
    <property type="entry name" value="Retrotran_Ty1/copia-like"/>
</dbReference>
<feature type="coiled-coil region" evidence="2">
    <location>
        <begin position="24"/>
        <end position="51"/>
    </location>
</feature>
<organism evidence="4 5">
    <name type="scientific">Solanum tuberosum</name>
    <name type="common">Potato</name>
    <dbReference type="NCBI Taxonomy" id="4113"/>
    <lineage>
        <taxon>Eukaryota</taxon>
        <taxon>Viridiplantae</taxon>
        <taxon>Streptophyta</taxon>
        <taxon>Embryophyta</taxon>
        <taxon>Tracheophyta</taxon>
        <taxon>Spermatophyta</taxon>
        <taxon>Magnoliopsida</taxon>
        <taxon>eudicotyledons</taxon>
        <taxon>Gunneridae</taxon>
        <taxon>Pentapetalae</taxon>
        <taxon>asterids</taxon>
        <taxon>lamiids</taxon>
        <taxon>Solanales</taxon>
        <taxon>Solanaceae</taxon>
        <taxon>Solanoideae</taxon>
        <taxon>Solaneae</taxon>
        <taxon>Solanum</taxon>
    </lineage>
</organism>
<keyword evidence="1" id="KW-0645">Protease</keyword>
<evidence type="ECO:0000256" key="1">
    <source>
        <dbReference type="ARBA" id="ARBA00022670"/>
    </source>
</evidence>